<dbReference type="EMBL" id="JAVDYF010000001">
    <property type="protein sequence ID" value="MDR7355332.1"/>
    <property type="molecule type" value="Genomic_DNA"/>
</dbReference>
<dbReference type="InterPro" id="IPR019675">
    <property type="entry name" value="DUF2550"/>
</dbReference>
<name>A0ABU2B9N2_9CORY</name>
<dbReference type="Proteomes" id="UP001183619">
    <property type="component" value="Unassembled WGS sequence"/>
</dbReference>
<gene>
    <name evidence="1" type="ORF">J2S37_001870</name>
</gene>
<proteinExistence type="predicted"/>
<protein>
    <recommendedName>
        <fullName evidence="3">DUF2550 family protein</fullName>
    </recommendedName>
</protein>
<comment type="caution">
    <text evidence="1">The sequence shown here is derived from an EMBL/GenBank/DDBJ whole genome shotgun (WGS) entry which is preliminary data.</text>
</comment>
<evidence type="ECO:0008006" key="3">
    <source>
        <dbReference type="Google" id="ProtNLM"/>
    </source>
</evidence>
<reference evidence="1 2" key="1">
    <citation type="submission" date="2023-07" db="EMBL/GenBank/DDBJ databases">
        <title>Sequencing the genomes of 1000 actinobacteria strains.</title>
        <authorList>
            <person name="Klenk H.-P."/>
        </authorList>
    </citation>
    <scope>NUCLEOTIDE SEQUENCE [LARGE SCALE GENOMIC DNA]</scope>
    <source>
        <strain evidence="1 2">DSM 44508</strain>
    </source>
</reference>
<organism evidence="1 2">
    <name type="scientific">Corynebacterium felinum</name>
    <dbReference type="NCBI Taxonomy" id="131318"/>
    <lineage>
        <taxon>Bacteria</taxon>
        <taxon>Bacillati</taxon>
        <taxon>Actinomycetota</taxon>
        <taxon>Actinomycetes</taxon>
        <taxon>Mycobacteriales</taxon>
        <taxon>Corynebacteriaceae</taxon>
        <taxon>Corynebacterium</taxon>
    </lineage>
</organism>
<evidence type="ECO:0000313" key="1">
    <source>
        <dbReference type="EMBL" id="MDR7355332.1"/>
    </source>
</evidence>
<dbReference type="RefSeq" id="WP_277105511.1">
    <property type="nucleotide sequence ID" value="NZ_BAAAJS010000078.1"/>
</dbReference>
<keyword evidence="2" id="KW-1185">Reference proteome</keyword>
<dbReference type="Pfam" id="PF10739">
    <property type="entry name" value="DUF2550"/>
    <property type="match status" value="1"/>
</dbReference>
<sequence length="156" mass="17992">MSSIIPQILMWLLLLVFFAAGALAAWRFFTLRSSGTSAIIRRLPATGNHGWRHGLVRYEGKELKFYQLRSLSPFPDGVFNRFSVELTGQREATREEASFLPFNEPIFEFTHDAVAYEAQMSAHGRMAFVAWIESAPDARTDKMSPRELRRRMRNKH</sequence>
<evidence type="ECO:0000313" key="2">
    <source>
        <dbReference type="Proteomes" id="UP001183619"/>
    </source>
</evidence>
<accession>A0ABU2B9N2</accession>